<reference evidence="1 2" key="1">
    <citation type="submission" date="2022-07" db="EMBL/GenBank/DDBJ databases">
        <title>Methylomonas rivi sp. nov., Methylomonas rosea sp. nov., Methylomonas aureus sp. nov. and Methylomonas subterranea sp. nov., four novel methanotrophs isolated from a freshwater creek and the deep terrestrial subsurface.</title>
        <authorList>
            <person name="Abin C."/>
            <person name="Sankaranarayanan K."/>
            <person name="Garner C."/>
            <person name="Sindelar R."/>
            <person name="Kotary K."/>
            <person name="Garner R."/>
            <person name="Barclay S."/>
            <person name="Lawson P."/>
            <person name="Krumholz L."/>
        </authorList>
    </citation>
    <scope>NUCLEOTIDE SEQUENCE [LARGE SCALE GENOMIC DNA]</scope>
    <source>
        <strain evidence="1 2">WSC-6</strain>
    </source>
</reference>
<dbReference type="Proteomes" id="UP001524586">
    <property type="component" value="Unassembled WGS sequence"/>
</dbReference>
<comment type="caution">
    <text evidence="1">The sequence shown here is derived from an EMBL/GenBank/DDBJ whole genome shotgun (WGS) entry which is preliminary data.</text>
</comment>
<evidence type="ECO:0000313" key="1">
    <source>
        <dbReference type="EMBL" id="MCQ8127399.1"/>
    </source>
</evidence>
<gene>
    <name evidence="1" type="ORF">NP596_02925</name>
</gene>
<name>A0ABT1U1S9_9GAMM</name>
<protein>
    <submittedName>
        <fullName evidence="1">Uncharacterized protein</fullName>
    </submittedName>
</protein>
<proteinExistence type="predicted"/>
<dbReference type="RefSeq" id="WP_256613718.1">
    <property type="nucleotide sequence ID" value="NZ_JANIBK010000008.1"/>
</dbReference>
<dbReference type="EMBL" id="JANIBK010000008">
    <property type="protein sequence ID" value="MCQ8127399.1"/>
    <property type="molecule type" value="Genomic_DNA"/>
</dbReference>
<evidence type="ECO:0000313" key="2">
    <source>
        <dbReference type="Proteomes" id="UP001524586"/>
    </source>
</evidence>
<keyword evidence="2" id="KW-1185">Reference proteome</keyword>
<sequence length="65" mass="7849">MLWLLWLCNILPRYEVWVIRRAGDLELRLQRDFGGELLLVASARVFCKHYGLLVELRRQRRLIVL</sequence>
<organism evidence="1 2">
    <name type="scientific">Methylomonas rivi</name>
    <dbReference type="NCBI Taxonomy" id="2952226"/>
    <lineage>
        <taxon>Bacteria</taxon>
        <taxon>Pseudomonadati</taxon>
        <taxon>Pseudomonadota</taxon>
        <taxon>Gammaproteobacteria</taxon>
        <taxon>Methylococcales</taxon>
        <taxon>Methylococcaceae</taxon>
        <taxon>Methylomonas</taxon>
    </lineage>
</organism>
<accession>A0ABT1U1S9</accession>